<evidence type="ECO:0000259" key="9">
    <source>
        <dbReference type="Pfam" id="PF12705"/>
    </source>
</evidence>
<evidence type="ECO:0000256" key="2">
    <source>
        <dbReference type="ARBA" id="ARBA00022741"/>
    </source>
</evidence>
<dbReference type="Gene3D" id="3.40.50.300">
    <property type="entry name" value="P-loop containing nucleotide triphosphate hydrolases"/>
    <property type="match status" value="2"/>
</dbReference>
<evidence type="ECO:0000256" key="3">
    <source>
        <dbReference type="ARBA" id="ARBA00022763"/>
    </source>
</evidence>
<keyword evidence="8" id="KW-0234">DNA repair</keyword>
<dbReference type="EMBL" id="AP022608">
    <property type="protein sequence ID" value="BBZ20896.1"/>
    <property type="molecule type" value="Genomic_DNA"/>
</dbReference>
<dbReference type="InterPro" id="IPR019993">
    <property type="entry name" value="RecB_nuclease_TM0106_put"/>
</dbReference>
<dbReference type="GO" id="GO:0043139">
    <property type="term" value="F:5'-3' DNA helicase activity"/>
    <property type="evidence" value="ECO:0007669"/>
    <property type="project" value="TreeGrafter"/>
</dbReference>
<evidence type="ECO:0000256" key="8">
    <source>
        <dbReference type="ARBA" id="ARBA00023204"/>
    </source>
</evidence>
<dbReference type="InterPro" id="IPR047187">
    <property type="entry name" value="SF1_C_Upf1"/>
</dbReference>
<evidence type="ECO:0000259" key="11">
    <source>
        <dbReference type="Pfam" id="PF13482"/>
    </source>
</evidence>
<keyword evidence="4" id="KW-0378">Hydrolase</keyword>
<dbReference type="GO" id="GO:0006281">
    <property type="term" value="P:DNA repair"/>
    <property type="evidence" value="ECO:0007669"/>
    <property type="project" value="UniProtKB-KW"/>
</dbReference>
<feature type="domain" description="DNA2/NAM7 helicase-like C-terminal" evidence="10">
    <location>
        <begin position="914"/>
        <end position="1086"/>
    </location>
</feature>
<keyword evidence="1" id="KW-0540">Nuclease</keyword>
<proteinExistence type="predicted"/>
<evidence type="ECO:0000259" key="10">
    <source>
        <dbReference type="Pfam" id="PF13087"/>
    </source>
</evidence>
<dbReference type="Pfam" id="PF13482">
    <property type="entry name" value="RNase_H_2"/>
    <property type="match status" value="1"/>
</dbReference>
<evidence type="ECO:0000256" key="7">
    <source>
        <dbReference type="ARBA" id="ARBA00022840"/>
    </source>
</evidence>
<feature type="domain" description="PD-(D/E)XK endonuclease-like" evidence="9">
    <location>
        <begin position="109"/>
        <end position="226"/>
    </location>
</feature>
<dbReference type="GO" id="GO:0004527">
    <property type="term" value="F:exonuclease activity"/>
    <property type="evidence" value="ECO:0007669"/>
    <property type="project" value="UniProtKB-KW"/>
</dbReference>
<accession>A0A7I7WT82</accession>
<evidence type="ECO:0000256" key="4">
    <source>
        <dbReference type="ARBA" id="ARBA00022801"/>
    </source>
</evidence>
<dbReference type="Proteomes" id="UP000466187">
    <property type="component" value="Chromosome"/>
</dbReference>
<dbReference type="InterPro" id="IPR011604">
    <property type="entry name" value="PDDEXK-like_dom_sf"/>
</dbReference>
<dbReference type="InterPro" id="IPR012337">
    <property type="entry name" value="RNaseH-like_sf"/>
</dbReference>
<dbReference type="InterPro" id="IPR038720">
    <property type="entry name" value="YprB_RNase_H-like_dom"/>
</dbReference>
<organism evidence="12 13">
    <name type="scientific">Mycolicibacterium gadium</name>
    <name type="common">Mycobacterium gadium</name>
    <dbReference type="NCBI Taxonomy" id="1794"/>
    <lineage>
        <taxon>Bacteria</taxon>
        <taxon>Bacillati</taxon>
        <taxon>Actinomycetota</taxon>
        <taxon>Actinomycetes</taxon>
        <taxon>Mycobacteriales</taxon>
        <taxon>Mycobacteriaceae</taxon>
        <taxon>Mycolicibacterium</taxon>
    </lineage>
</organism>
<evidence type="ECO:0000256" key="5">
    <source>
        <dbReference type="ARBA" id="ARBA00022806"/>
    </source>
</evidence>
<keyword evidence="2" id="KW-0547">Nucleotide-binding</keyword>
<keyword evidence="7" id="KW-0067">ATP-binding</keyword>
<dbReference type="Gene3D" id="3.90.320.10">
    <property type="match status" value="1"/>
</dbReference>
<sequence length="1115" mass="124622">MSDRLVTPTKITAWLDCPHYLTLRNQVEDGQLQAPPPTFGSFARLVQRKGEIHELDCLAEYELQGKHVYPVPGRRTNEHESFEAWVKRVGNPLADGHDVLYQMPFIHDSIRGIADFVERVEDPESGDVSYEPVDAKLSRSAAKPGHVLQLCFYADAIKALTGADPRHMHIWLGSGRRETLRVNEFRPYWRRLRAQLAVAISADVAADTHPEPCSHCEFCEFAALCDAQWREEDSLTFIPGIRPTERTLLSGSGVTTVAELGVLNLQLSGIRPERLHWLVQQAALQVEARLNDQATPPFTMIDLGENPLRDHGFANLPKPDDGDVFLDFEGHPFWRAHAGLFFLFGLIEQRQPGGWAYRAWWAHNPDEEARAVVSLIQYLTMRRSDYPGMHVYHYNHTERSALQGLTAIHGVAEQEFGRLVRAGLFVDLLAVARKSFQVGVESYSLKFLERLTGYQRSHLIDKGAGAVVQYEKFMATNDPDDLTSIAAYNEDDVRATRAFRDWLITQRPVTLPWPEPNESDNDLLEKIDEQIAEFHAFEKETPDHLLGDLLGYWTREWWAYLMPKLADLQRDLSSQFDDREIIAALKPLGLRPRTGKNGQELESPAMRFLFPPQRVDGFPHGDESLLYSLPDGTWKTTRIDRLDLEAREVDLVWADQQAESEHVPTAVVLHTWIRTEPKRLALSDFASRLLEGDRANPATEALLRRELPRFAESGGPPNALFTDDLAEMKNWARNLDNSYVAVQGPPGTGKTYRAAHMVHALVSAGKRIGITAFSHRAIENLLREIVKVFGEYGDLERLCGVRNQTGDKIVGFRKGNAGVAAQLKFNVVAGTPWLFSSEKLRASPVDVLMIDEAGQLALADALAASTSSRSMILLGDPSQLPQVMQAVHPGGGGRSALEHVLGDEVTMPADRGPFLAETRRMHPDISNFISEEIYGGRLTYHENCRKQTTVAGTGLRWVAAEHLGNSTSSVEEAVLIADAVTRLVGTPWTNFNGEINPLTVRDFMVVAPYNDQVRTIKRLLDSNARSAGVPVGTVDKFQGGQAAVVFFSMATSSGADMIRSADFLFSRNRLNVAISRARCLAYLVCTEGLLNARARTVEEMRLISTLNAFVERAQR</sequence>
<gene>
    <name evidence="12" type="ORF">MGAD_52310</name>
</gene>
<reference evidence="12 13" key="1">
    <citation type="journal article" date="2019" name="Emerg. Microbes Infect.">
        <title>Comprehensive subspecies identification of 175 nontuberculous mycobacteria species based on 7547 genomic profiles.</title>
        <authorList>
            <person name="Matsumoto Y."/>
            <person name="Kinjo T."/>
            <person name="Motooka D."/>
            <person name="Nabeya D."/>
            <person name="Jung N."/>
            <person name="Uechi K."/>
            <person name="Horii T."/>
            <person name="Iida T."/>
            <person name="Fujita J."/>
            <person name="Nakamura S."/>
        </authorList>
    </citation>
    <scope>NUCLEOTIDE SEQUENCE [LARGE SCALE GENOMIC DNA]</scope>
    <source>
        <strain evidence="12 13">JCM 12688</strain>
    </source>
</reference>
<protein>
    <submittedName>
        <fullName evidence="12">ATPase</fullName>
    </submittedName>
</protein>
<dbReference type="Pfam" id="PF12705">
    <property type="entry name" value="PDDEXK_1"/>
    <property type="match status" value="1"/>
</dbReference>
<dbReference type="CDD" id="cd18808">
    <property type="entry name" value="SF1_C_Upf1"/>
    <property type="match status" value="1"/>
</dbReference>
<feature type="domain" description="YprB ribonuclease H-like" evidence="11">
    <location>
        <begin position="324"/>
        <end position="503"/>
    </location>
</feature>
<dbReference type="InterPro" id="IPR041679">
    <property type="entry name" value="DNA2/NAM7-like_C"/>
</dbReference>
<dbReference type="GO" id="GO:0005524">
    <property type="term" value="F:ATP binding"/>
    <property type="evidence" value="ECO:0007669"/>
    <property type="project" value="UniProtKB-KW"/>
</dbReference>
<dbReference type="NCBIfam" id="TIGR03491">
    <property type="entry name" value="TM0106 family RecB-like putative nuclease"/>
    <property type="match status" value="1"/>
</dbReference>
<evidence type="ECO:0000256" key="6">
    <source>
        <dbReference type="ARBA" id="ARBA00022839"/>
    </source>
</evidence>
<name>A0A7I7WT82_MYCGU</name>
<keyword evidence="3" id="KW-0227">DNA damage</keyword>
<dbReference type="Pfam" id="PF13087">
    <property type="entry name" value="AAA_12"/>
    <property type="match status" value="1"/>
</dbReference>
<dbReference type="SUPFAM" id="SSF53098">
    <property type="entry name" value="Ribonuclease H-like"/>
    <property type="match status" value="1"/>
</dbReference>
<dbReference type="InterPro" id="IPR027417">
    <property type="entry name" value="P-loop_NTPase"/>
</dbReference>
<dbReference type="InterPro" id="IPR050534">
    <property type="entry name" value="Coronavir_polyprotein_1ab"/>
</dbReference>
<dbReference type="KEGG" id="mgad:MGAD_52310"/>
<dbReference type="PANTHER" id="PTHR43788">
    <property type="entry name" value="DNA2/NAM7 HELICASE FAMILY MEMBER"/>
    <property type="match status" value="1"/>
</dbReference>
<dbReference type="SUPFAM" id="SSF52540">
    <property type="entry name" value="P-loop containing nucleoside triphosphate hydrolases"/>
    <property type="match status" value="1"/>
</dbReference>
<dbReference type="InterPro" id="IPR038726">
    <property type="entry name" value="PDDEXK_AddAB-type"/>
</dbReference>
<evidence type="ECO:0000256" key="1">
    <source>
        <dbReference type="ARBA" id="ARBA00022722"/>
    </source>
</evidence>
<dbReference type="Pfam" id="PF13245">
    <property type="entry name" value="AAA_19"/>
    <property type="match status" value="1"/>
</dbReference>
<dbReference type="PANTHER" id="PTHR43788:SF8">
    <property type="entry name" value="DNA-BINDING PROTEIN SMUBP-2"/>
    <property type="match status" value="1"/>
</dbReference>
<dbReference type="CDD" id="cd17934">
    <property type="entry name" value="DEXXQc_Upf1-like"/>
    <property type="match status" value="1"/>
</dbReference>
<evidence type="ECO:0000313" key="12">
    <source>
        <dbReference type="EMBL" id="BBZ20896.1"/>
    </source>
</evidence>
<keyword evidence="6" id="KW-0269">Exonuclease</keyword>
<dbReference type="AlphaFoldDB" id="A0A7I7WT82"/>
<evidence type="ECO:0000313" key="13">
    <source>
        <dbReference type="Proteomes" id="UP000466187"/>
    </source>
</evidence>
<keyword evidence="5" id="KW-0347">Helicase</keyword>